<dbReference type="PANTHER" id="PTHR33232:SF11">
    <property type="entry name" value="PROTEIN SIEVE ELEMENT OCCLUSION C"/>
    <property type="match status" value="1"/>
</dbReference>
<dbReference type="PANTHER" id="PTHR33232">
    <property type="entry name" value="PROTEIN SIEVE ELEMENT OCCLUSION B-LIKE"/>
    <property type="match status" value="1"/>
</dbReference>
<dbReference type="InterPro" id="IPR027942">
    <property type="entry name" value="SEO_N"/>
</dbReference>
<protein>
    <recommendedName>
        <fullName evidence="5">Sieve element occlusion N-terminal domain-containing protein</fullName>
    </recommendedName>
</protein>
<accession>A0A5J5AIF5</accession>
<feature type="domain" description="Sieve element occlusion C-terminal" evidence="2">
    <location>
        <begin position="372"/>
        <end position="578"/>
    </location>
</feature>
<evidence type="ECO:0000313" key="3">
    <source>
        <dbReference type="EMBL" id="KAA8529662.1"/>
    </source>
</evidence>
<dbReference type="InterPro" id="IPR027944">
    <property type="entry name" value="SEO_C"/>
</dbReference>
<evidence type="ECO:0000313" key="4">
    <source>
        <dbReference type="Proteomes" id="UP000325577"/>
    </source>
</evidence>
<dbReference type="Proteomes" id="UP000325577">
    <property type="component" value="Linkage Group LG20"/>
</dbReference>
<reference evidence="3 4" key="1">
    <citation type="submission" date="2019-09" db="EMBL/GenBank/DDBJ databases">
        <title>A chromosome-level genome assembly of the Chinese tupelo Nyssa sinensis.</title>
        <authorList>
            <person name="Yang X."/>
            <person name="Kang M."/>
            <person name="Yang Y."/>
            <person name="Xiong H."/>
            <person name="Wang M."/>
            <person name="Zhang Z."/>
            <person name="Wang Z."/>
            <person name="Wu H."/>
            <person name="Ma T."/>
            <person name="Liu J."/>
            <person name="Xi Z."/>
        </authorList>
    </citation>
    <scope>NUCLEOTIDE SEQUENCE [LARGE SCALE GENOMIC DNA]</scope>
    <source>
        <strain evidence="3">J267</strain>
        <tissue evidence="3">Leaf</tissue>
    </source>
</reference>
<evidence type="ECO:0000259" key="1">
    <source>
        <dbReference type="Pfam" id="PF14576"/>
    </source>
</evidence>
<dbReference type="Pfam" id="PF14576">
    <property type="entry name" value="SEO_N"/>
    <property type="match status" value="1"/>
</dbReference>
<keyword evidence="4" id="KW-1185">Reference proteome</keyword>
<dbReference type="AlphaFoldDB" id="A0A5J5AIF5"/>
<dbReference type="EMBL" id="CM018044">
    <property type="protein sequence ID" value="KAA8529662.1"/>
    <property type="molecule type" value="Genomic_DNA"/>
</dbReference>
<feature type="domain" description="Sieve element occlusion N-terminal" evidence="1">
    <location>
        <begin position="45"/>
        <end position="257"/>
    </location>
</feature>
<organism evidence="3 4">
    <name type="scientific">Nyssa sinensis</name>
    <dbReference type="NCBI Taxonomy" id="561372"/>
    <lineage>
        <taxon>Eukaryota</taxon>
        <taxon>Viridiplantae</taxon>
        <taxon>Streptophyta</taxon>
        <taxon>Embryophyta</taxon>
        <taxon>Tracheophyta</taxon>
        <taxon>Spermatophyta</taxon>
        <taxon>Magnoliopsida</taxon>
        <taxon>eudicotyledons</taxon>
        <taxon>Gunneridae</taxon>
        <taxon>Pentapetalae</taxon>
        <taxon>asterids</taxon>
        <taxon>Cornales</taxon>
        <taxon>Nyssaceae</taxon>
        <taxon>Nyssa</taxon>
    </lineage>
</organism>
<sequence>MFSIMNSASPKLFSMESILCYATTTEGSDLHFDTIARSNICNIEVTGSEEPLGHTIYKISHEILWQCSADGNLHAKTMILFDALGHYRWEAKLVLILAAFATNYGEFWLIMQLYPRNPLAASVAMLKRLPNDLSALKPRFKALGLLIKTMVDVTKCIMKFERLQLQQVVLDYEAMAVTKSQIYMATYWVIRSTLTCSSQNFLFRHSDSSTIAIWELSSLVCRLSGIFSRLRQQVDVCLQLLETQMHIKLLNVFKETHIDNQEVLNLLFSLNDDLPLKDCSSEAKLAVSELKNQVALLLISKPDLPLEELLLLVQQTCDHTDQEKLKGSYKIVWVPIPSSTTWSRAEEISFDFLSNCLPWYSVRQPWLLSLTVPKWVEDKRNFCICGSDNLDWIREVNAKMREISSVGVQVEMLYVGKNNPTEHTRSILATIDKEMTSFSLTSMKMQFFWLRLESMRRSKLRLGYTHDNDFILRETSGLLDPDENEKGWVIIGRGSSTEIIKLQGEKVMECLNLFSTWGENVAKLGLVDAIRTALEPPLVTGPCDHSNVIPYVEGLMEGTAVCNICKRPMQKFIVYKCDGIVGSSSQQLGKKGKSIFRN</sequence>
<gene>
    <name evidence="3" type="ORF">F0562_034238</name>
</gene>
<dbReference type="GO" id="GO:0010088">
    <property type="term" value="P:phloem development"/>
    <property type="evidence" value="ECO:0007669"/>
    <property type="project" value="InterPro"/>
</dbReference>
<dbReference type="Pfam" id="PF14577">
    <property type="entry name" value="SEO_C"/>
    <property type="match status" value="1"/>
</dbReference>
<evidence type="ECO:0008006" key="5">
    <source>
        <dbReference type="Google" id="ProtNLM"/>
    </source>
</evidence>
<dbReference type="OrthoDB" id="1670392at2759"/>
<evidence type="ECO:0000259" key="2">
    <source>
        <dbReference type="Pfam" id="PF14577"/>
    </source>
</evidence>
<name>A0A5J5AIF5_9ASTE</name>
<dbReference type="InterPro" id="IPR039299">
    <property type="entry name" value="SEOA"/>
</dbReference>
<proteinExistence type="predicted"/>